<keyword evidence="3" id="KW-1185">Reference proteome</keyword>
<keyword evidence="1" id="KW-1133">Transmembrane helix</keyword>
<feature type="transmembrane region" description="Helical" evidence="1">
    <location>
        <begin position="46"/>
        <end position="67"/>
    </location>
</feature>
<name>A0ABV0Q7A8_9TELE</name>
<comment type="caution">
    <text evidence="2">The sequence shown here is derived from an EMBL/GenBank/DDBJ whole genome shotgun (WGS) entry which is preliminary data.</text>
</comment>
<reference evidence="2 3" key="1">
    <citation type="submission" date="2021-06" db="EMBL/GenBank/DDBJ databases">
        <authorList>
            <person name="Palmer J.M."/>
        </authorList>
    </citation>
    <scope>NUCLEOTIDE SEQUENCE [LARGE SCALE GENOMIC DNA]</scope>
    <source>
        <strain evidence="2 3">XC_2019</strain>
        <tissue evidence="2">Muscle</tissue>
    </source>
</reference>
<dbReference type="EMBL" id="JAHRIN010000753">
    <property type="protein sequence ID" value="MEQ2191412.1"/>
    <property type="molecule type" value="Genomic_DNA"/>
</dbReference>
<evidence type="ECO:0000313" key="2">
    <source>
        <dbReference type="EMBL" id="MEQ2191412.1"/>
    </source>
</evidence>
<proteinExistence type="predicted"/>
<gene>
    <name evidence="2" type="ORF">XENOCAPTIV_028113</name>
</gene>
<feature type="transmembrane region" description="Helical" evidence="1">
    <location>
        <begin position="73"/>
        <end position="98"/>
    </location>
</feature>
<feature type="transmembrane region" description="Helical" evidence="1">
    <location>
        <begin position="12"/>
        <end position="39"/>
    </location>
</feature>
<organism evidence="2 3">
    <name type="scientific">Xenoophorus captivus</name>
    <dbReference type="NCBI Taxonomy" id="1517983"/>
    <lineage>
        <taxon>Eukaryota</taxon>
        <taxon>Metazoa</taxon>
        <taxon>Chordata</taxon>
        <taxon>Craniata</taxon>
        <taxon>Vertebrata</taxon>
        <taxon>Euteleostomi</taxon>
        <taxon>Actinopterygii</taxon>
        <taxon>Neopterygii</taxon>
        <taxon>Teleostei</taxon>
        <taxon>Neoteleostei</taxon>
        <taxon>Acanthomorphata</taxon>
        <taxon>Ovalentaria</taxon>
        <taxon>Atherinomorphae</taxon>
        <taxon>Cyprinodontiformes</taxon>
        <taxon>Goodeidae</taxon>
        <taxon>Xenoophorus</taxon>
    </lineage>
</organism>
<protein>
    <submittedName>
        <fullName evidence="2">Uncharacterized protein</fullName>
    </submittedName>
</protein>
<dbReference type="Proteomes" id="UP001434883">
    <property type="component" value="Unassembled WGS sequence"/>
</dbReference>
<keyword evidence="1" id="KW-0472">Membrane</keyword>
<keyword evidence="1" id="KW-0812">Transmembrane</keyword>
<evidence type="ECO:0000256" key="1">
    <source>
        <dbReference type="SAM" id="Phobius"/>
    </source>
</evidence>
<evidence type="ECO:0000313" key="3">
    <source>
        <dbReference type="Proteomes" id="UP001434883"/>
    </source>
</evidence>
<accession>A0ABV0Q7A8</accession>
<sequence>MHLGGPAILGWVWLIGGLCVDVGCVFLPCLPGCGCSVVLGIGNWELCWLCPMGSAVVGHVGHIPSFVWRILVALGWVVCSFFFFGSGAALLVVAAQALDRLVFWGASRIFGQGTGCRGWVSRFERFRQGVGPGLRSVLGARCLSLALNGQGCLLGSAAELAPWESILPPSPSLPILGHLPPPTSSHYHLLGPGAGCLNWLSIVCACSMCHVGSWTALFPGSV</sequence>